<keyword evidence="10" id="KW-1185">Reference proteome</keyword>
<name>A0A1I3RDU5_9GAMM</name>
<dbReference type="EMBL" id="NITY01000008">
    <property type="protein sequence ID" value="PHM39842.1"/>
    <property type="molecule type" value="Genomic_DNA"/>
</dbReference>
<dbReference type="PANTHER" id="PTHR35603">
    <property type="match status" value="1"/>
</dbReference>
<evidence type="ECO:0000256" key="1">
    <source>
        <dbReference type="ARBA" id="ARBA00004459"/>
    </source>
</evidence>
<evidence type="ECO:0000313" key="10">
    <source>
        <dbReference type="Proteomes" id="UP000224607"/>
    </source>
</evidence>
<keyword evidence="5 8" id="KW-0449">Lipoprotein</keyword>
<evidence type="ECO:0000313" key="8">
    <source>
        <dbReference type="EMBL" id="SFJ44180.1"/>
    </source>
</evidence>
<keyword evidence="4" id="KW-0564">Palmitate</keyword>
<evidence type="ECO:0000256" key="3">
    <source>
        <dbReference type="ARBA" id="ARBA00023136"/>
    </source>
</evidence>
<evidence type="ECO:0000256" key="4">
    <source>
        <dbReference type="ARBA" id="ARBA00023139"/>
    </source>
</evidence>
<evidence type="ECO:0000256" key="5">
    <source>
        <dbReference type="ARBA" id="ARBA00023288"/>
    </source>
</evidence>
<organism evidence="8 9">
    <name type="scientific">Xenorhabdus mauleonii</name>
    <dbReference type="NCBI Taxonomy" id="351675"/>
    <lineage>
        <taxon>Bacteria</taxon>
        <taxon>Pseudomonadati</taxon>
        <taxon>Pseudomonadota</taxon>
        <taxon>Gammaproteobacteria</taxon>
        <taxon>Enterobacterales</taxon>
        <taxon>Morganellaceae</taxon>
        <taxon>Xenorhabdus</taxon>
    </lineage>
</organism>
<proteinExistence type="predicted"/>
<evidence type="ECO:0000313" key="7">
    <source>
        <dbReference type="EMBL" id="PHM39842.1"/>
    </source>
</evidence>
<dbReference type="AlphaFoldDB" id="A0A1I3RDU5"/>
<sequence length="219" mass="22857">MIARSPFSFQYQIITNPKLIYYLTCNILLFIIKKCTITSFYNLAGKYKVKIKSLCITAIATCSVIISGCQSSADSYAADVYDTTQLNAKQETKTVNLISVLPAKVAVENKSNKEAAQTFGAILGAVAGGVVGYNAGGAGSRAGAAAGAVGGGALGAAAGSMVNDKVIVEGVSLTYKEKMKIYTSTQVGRACQFTPGVALVITTKQNETRIQPNATCPSK</sequence>
<dbReference type="InterPro" id="IPR051407">
    <property type="entry name" value="Bact_OM_lipoprot/Surf_antigen"/>
</dbReference>
<gene>
    <name evidence="8" type="ORF">SAMN05421680_10978</name>
    <name evidence="7" type="ORF">Xmau_02443</name>
</gene>
<keyword evidence="3 6" id="KW-0472">Membrane</keyword>
<keyword evidence="6" id="KW-0812">Transmembrane</keyword>
<protein>
    <submittedName>
        <fullName evidence="7">Membrane protein</fullName>
    </submittedName>
    <submittedName>
        <fullName evidence="8">Outer membrane lipoprotein SlyB</fullName>
    </submittedName>
</protein>
<dbReference type="PANTHER" id="PTHR35603:SF1">
    <property type="entry name" value="OUTER MEMBRANE LIPOPROTEIN SLYB"/>
    <property type="match status" value="1"/>
</dbReference>
<keyword evidence="2" id="KW-0732">Signal</keyword>
<keyword evidence="6" id="KW-1133">Transmembrane helix</keyword>
<evidence type="ECO:0000256" key="6">
    <source>
        <dbReference type="SAM" id="Phobius"/>
    </source>
</evidence>
<dbReference type="GO" id="GO:0009279">
    <property type="term" value="C:cell outer membrane"/>
    <property type="evidence" value="ECO:0007669"/>
    <property type="project" value="UniProtKB-SubCell"/>
</dbReference>
<feature type="transmembrane region" description="Helical" evidence="6">
    <location>
        <begin position="20"/>
        <end position="44"/>
    </location>
</feature>
<reference evidence="7 10" key="3">
    <citation type="journal article" date="2017" name="Nat. Microbiol.">
        <title>Natural product diversity associated with the nematode symbionts Photorhabdus and Xenorhabdus.</title>
        <authorList>
            <person name="Tobias N.J."/>
            <person name="Wolff H."/>
            <person name="Djahanschiri B."/>
            <person name="Grundmann F."/>
            <person name="Kronenwerth M."/>
            <person name="Shi Y.M."/>
            <person name="Simonyi S."/>
            <person name="Grun P."/>
            <person name="Shapiro-Ilan D."/>
            <person name="Pidot S.J."/>
            <person name="Stinear T.P."/>
            <person name="Ebersberger I."/>
            <person name="Bode H.B."/>
        </authorList>
    </citation>
    <scope>NUCLEOTIDE SEQUENCE [LARGE SCALE GENOMIC DNA]</scope>
    <source>
        <strain evidence="7 10">DSM 17908</strain>
    </source>
</reference>
<comment type="subcellular location">
    <subcellularLocation>
        <location evidence="1">Cell outer membrane</location>
        <topology evidence="1">Lipid-anchor</topology>
    </subcellularLocation>
</comment>
<reference evidence="9" key="2">
    <citation type="submission" date="2016-10" db="EMBL/GenBank/DDBJ databases">
        <authorList>
            <person name="Varghese N."/>
            <person name="Submissions S."/>
        </authorList>
    </citation>
    <scope>NUCLEOTIDE SEQUENCE [LARGE SCALE GENOMIC DNA]</scope>
    <source>
        <strain evidence="9">DSM 17908</strain>
    </source>
</reference>
<evidence type="ECO:0000256" key="2">
    <source>
        <dbReference type="ARBA" id="ARBA00022729"/>
    </source>
</evidence>
<reference evidence="8" key="1">
    <citation type="submission" date="2016-10" db="EMBL/GenBank/DDBJ databases">
        <authorList>
            <person name="de Groot N.N."/>
        </authorList>
    </citation>
    <scope>NUCLEOTIDE SEQUENCE [LARGE SCALE GENOMIC DNA]</scope>
    <source>
        <strain evidence="8">DSM 17908</strain>
    </source>
</reference>
<dbReference type="STRING" id="351675.SAMN05421680_10978"/>
<dbReference type="Proteomes" id="UP000224607">
    <property type="component" value="Unassembled WGS sequence"/>
</dbReference>
<dbReference type="Proteomes" id="UP000198919">
    <property type="component" value="Unassembled WGS sequence"/>
</dbReference>
<dbReference type="EMBL" id="FORG01000009">
    <property type="protein sequence ID" value="SFJ44180.1"/>
    <property type="molecule type" value="Genomic_DNA"/>
</dbReference>
<evidence type="ECO:0000313" key="9">
    <source>
        <dbReference type="Proteomes" id="UP000198919"/>
    </source>
</evidence>
<accession>A0A1I3RDU5</accession>